<dbReference type="InterPro" id="IPR036895">
    <property type="entry name" value="Uracil-DNA_glycosylase-like_sf"/>
</dbReference>
<keyword evidence="2" id="KW-1185">Reference proteome</keyword>
<dbReference type="Gene3D" id="3.40.470.10">
    <property type="entry name" value="Uracil-DNA glycosylase-like domain"/>
    <property type="match status" value="1"/>
</dbReference>
<name>A0A2N5J726_9BIFI</name>
<proteinExistence type="predicted"/>
<gene>
    <name evidence="1" type="ORF">Uis1B_2129</name>
</gene>
<dbReference type="Proteomes" id="UP000235050">
    <property type="component" value="Unassembled WGS sequence"/>
</dbReference>
<organism evidence="1 2">
    <name type="scientific">Bifidobacterium margollesii</name>
    <dbReference type="NCBI Taxonomy" id="2020964"/>
    <lineage>
        <taxon>Bacteria</taxon>
        <taxon>Bacillati</taxon>
        <taxon>Actinomycetota</taxon>
        <taxon>Actinomycetes</taxon>
        <taxon>Bifidobacteriales</taxon>
        <taxon>Bifidobacteriaceae</taxon>
        <taxon>Bifidobacterium</taxon>
    </lineage>
</organism>
<dbReference type="AlphaFoldDB" id="A0A2N5J726"/>
<dbReference type="InterPro" id="IPR026353">
    <property type="entry name" value="Hypoxan-DNA_Glyclase"/>
</dbReference>
<comment type="caution">
    <text evidence="1">The sequence shown here is derived from an EMBL/GenBank/DDBJ whole genome shotgun (WGS) entry which is preliminary data.</text>
</comment>
<sequence length="190" mass="21092">MMTRTPEHVTHGFGPVWDHASRVLVLGSMPSPKSREADFYYSFRANRFWPVLATLFDDPSPVPLRFPADPEGMARLVESRRAFAIRHRIALWDVIASCDIIGASDSSIRNVIVNDLAPVILSSDIRRVFTTGAKASQLYRRFCLPRLAEQGIDMPSVALPSTSPANARMGLPQLIEAYRPILDAVSDSGR</sequence>
<protein>
    <submittedName>
        <fullName evidence="1">DNA-deoxyinosine glycosylase</fullName>
    </submittedName>
</protein>
<evidence type="ECO:0000313" key="2">
    <source>
        <dbReference type="Proteomes" id="UP000235050"/>
    </source>
</evidence>
<dbReference type="CDD" id="cd10032">
    <property type="entry name" value="UDG-F6_HDG"/>
    <property type="match status" value="1"/>
</dbReference>
<dbReference type="NCBIfam" id="TIGR04274">
    <property type="entry name" value="hypoxanDNAglyco"/>
    <property type="match status" value="1"/>
</dbReference>
<dbReference type="EMBL" id="NMWU01000050">
    <property type="protein sequence ID" value="PLS30003.1"/>
    <property type="molecule type" value="Genomic_DNA"/>
</dbReference>
<reference evidence="1 2" key="1">
    <citation type="submission" date="2017-07" db="EMBL/GenBank/DDBJ databases">
        <title>Bifidobacterium novel species.</title>
        <authorList>
            <person name="Lugli G.A."/>
            <person name="Milani C."/>
            <person name="Duranti S."/>
            <person name="Mangifesta M."/>
        </authorList>
    </citation>
    <scope>NUCLEOTIDE SEQUENCE [LARGE SCALE GENOMIC DNA]</scope>
    <source>
        <strain evidence="2">Uis1B</strain>
    </source>
</reference>
<dbReference type="SUPFAM" id="SSF52141">
    <property type="entry name" value="Uracil-DNA glycosylase-like"/>
    <property type="match status" value="1"/>
</dbReference>
<evidence type="ECO:0000313" key="1">
    <source>
        <dbReference type="EMBL" id="PLS30003.1"/>
    </source>
</evidence>
<accession>A0A2N5J726</accession>